<sequence>MQALPTPIDTTALTEPLRRREVRRLWRELLAVHPEASDVGNAVRRFILAVPTFGLPLGILGFASAILSELSEGGSDVLMNVLVISVLGGLTLGCGFLCAWVWFRLRRRRPRKRVLVRLMRFAAANGMEFRPGPSGAHRRLPLRRRGSLNVHRVLRTPGDRGVEFANYEIMNKRSSVTTPQFGGYCALRLPTALPNILLRSEDGPIRPLTLSGVPRDSQRLSLEGDFDRYFELYCPEGYERDALYLFTPDVMARLVDTVRGLDVEIVDDWMLLLSARDLVTDRADRWLALAAAVDALDDRIERWGRWRDERLARGEVVPTPGDDAAREAASVAKPGRRLRVSWGVGTILVVAAMIAGAVVLGIAISMR</sequence>
<evidence type="ECO:0000313" key="2">
    <source>
        <dbReference type="Proteomes" id="UP000192775"/>
    </source>
</evidence>
<dbReference type="RefSeq" id="WP_085020800.1">
    <property type="nucleotide sequence ID" value="NZ_BMHD01000001.1"/>
</dbReference>
<dbReference type="STRING" id="1619308.B5808_16600"/>
<dbReference type="AlphaFoldDB" id="A0A1X9LQD6"/>
<gene>
    <name evidence="1" type="ORF">B5808_16600</name>
</gene>
<dbReference type="EMBL" id="CP020715">
    <property type="protein sequence ID" value="ARJ06662.1"/>
    <property type="molecule type" value="Genomic_DNA"/>
</dbReference>
<accession>A0A1X9LQD6</accession>
<keyword evidence="2" id="KW-1185">Reference proteome</keyword>
<proteinExistence type="predicted"/>
<organism evidence="1 2">
    <name type="scientific">Cnuibacter physcomitrellae</name>
    <dbReference type="NCBI Taxonomy" id="1619308"/>
    <lineage>
        <taxon>Bacteria</taxon>
        <taxon>Bacillati</taxon>
        <taxon>Actinomycetota</taxon>
        <taxon>Actinomycetes</taxon>
        <taxon>Micrococcales</taxon>
        <taxon>Microbacteriaceae</taxon>
        <taxon>Cnuibacter</taxon>
    </lineage>
</organism>
<name>A0A1X9LQD6_9MICO</name>
<evidence type="ECO:0000313" key="1">
    <source>
        <dbReference type="EMBL" id="ARJ06662.1"/>
    </source>
</evidence>
<protein>
    <submittedName>
        <fullName evidence="1">Uncharacterized protein</fullName>
    </submittedName>
</protein>
<reference evidence="1 2" key="1">
    <citation type="submission" date="2017-04" db="EMBL/GenBank/DDBJ databases">
        <authorList>
            <person name="Afonso C.L."/>
            <person name="Miller P.J."/>
            <person name="Scott M.A."/>
            <person name="Spackman E."/>
            <person name="Goraichik I."/>
            <person name="Dimitrov K.M."/>
            <person name="Suarez D.L."/>
            <person name="Swayne D.E."/>
        </authorList>
    </citation>
    <scope>NUCLEOTIDE SEQUENCE [LARGE SCALE GENOMIC DNA]</scope>
    <source>
        <strain evidence="2">XA(T)</strain>
    </source>
</reference>
<dbReference type="Proteomes" id="UP000192775">
    <property type="component" value="Chromosome"/>
</dbReference>
<dbReference type="KEGG" id="cphy:B5808_16600"/>